<dbReference type="AlphaFoldDB" id="A0A238VLN1"/>
<dbReference type="InterPro" id="IPR003778">
    <property type="entry name" value="CT_A_B"/>
</dbReference>
<keyword evidence="6" id="KW-1185">Reference proteome</keyword>
<evidence type="ECO:0000256" key="2">
    <source>
        <dbReference type="ARBA" id="ARBA00022801"/>
    </source>
</evidence>
<dbReference type="OrthoDB" id="9782422at2"/>
<dbReference type="EMBL" id="FZNX01000001">
    <property type="protein sequence ID" value="SNR34409.1"/>
    <property type="molecule type" value="Genomic_DNA"/>
</dbReference>
<keyword evidence="1" id="KW-0547">Nucleotide-binding</keyword>
<dbReference type="SMART" id="SM00797">
    <property type="entry name" value="AHS2"/>
    <property type="match status" value="1"/>
</dbReference>
<keyword evidence="3" id="KW-0067">ATP-binding</keyword>
<evidence type="ECO:0000256" key="1">
    <source>
        <dbReference type="ARBA" id="ARBA00022741"/>
    </source>
</evidence>
<dbReference type="Pfam" id="PF02626">
    <property type="entry name" value="CT_A_B"/>
    <property type="match status" value="1"/>
</dbReference>
<organism evidence="5 6">
    <name type="scientific">Lutibacter flavus</name>
    <dbReference type="NCBI Taxonomy" id="691689"/>
    <lineage>
        <taxon>Bacteria</taxon>
        <taxon>Pseudomonadati</taxon>
        <taxon>Bacteroidota</taxon>
        <taxon>Flavobacteriia</taxon>
        <taxon>Flavobacteriales</taxon>
        <taxon>Flavobacteriaceae</taxon>
        <taxon>Lutibacter</taxon>
    </lineage>
</organism>
<keyword evidence="2" id="KW-0378">Hydrolase</keyword>
<reference evidence="6" key="1">
    <citation type="submission" date="2017-06" db="EMBL/GenBank/DDBJ databases">
        <authorList>
            <person name="Varghese N."/>
            <person name="Submissions S."/>
        </authorList>
    </citation>
    <scope>NUCLEOTIDE SEQUENCE [LARGE SCALE GENOMIC DNA]</scope>
    <source>
        <strain evidence="6">DSM 27993</strain>
    </source>
</reference>
<dbReference type="GO" id="GO:0005524">
    <property type="term" value="F:ATP binding"/>
    <property type="evidence" value="ECO:0007669"/>
    <property type="project" value="UniProtKB-KW"/>
</dbReference>
<name>A0A238VLN1_9FLAO</name>
<dbReference type="RefSeq" id="WP_089376922.1">
    <property type="nucleotide sequence ID" value="NZ_FZNX01000001.1"/>
</dbReference>
<evidence type="ECO:0000313" key="5">
    <source>
        <dbReference type="EMBL" id="SNR34409.1"/>
    </source>
</evidence>
<dbReference type="Proteomes" id="UP000198412">
    <property type="component" value="Unassembled WGS sequence"/>
</dbReference>
<dbReference type="PANTHER" id="PTHR43309">
    <property type="entry name" value="5-OXOPROLINASE SUBUNIT C"/>
    <property type="match status" value="1"/>
</dbReference>
<evidence type="ECO:0000259" key="4">
    <source>
        <dbReference type="SMART" id="SM00797"/>
    </source>
</evidence>
<feature type="domain" description="Carboxyltransferase" evidence="4">
    <location>
        <begin position="23"/>
        <end position="284"/>
    </location>
</feature>
<evidence type="ECO:0000313" key="6">
    <source>
        <dbReference type="Proteomes" id="UP000198412"/>
    </source>
</evidence>
<protein>
    <submittedName>
        <fullName evidence="5">Biotin-dependent carboxylase uncharacterized domain-containing protein</fullName>
    </submittedName>
</protein>
<dbReference type="InterPro" id="IPR052708">
    <property type="entry name" value="PxpC"/>
</dbReference>
<dbReference type="Gene3D" id="2.40.100.10">
    <property type="entry name" value="Cyclophilin-like"/>
    <property type="match status" value="1"/>
</dbReference>
<accession>A0A238VLN1</accession>
<dbReference type="PANTHER" id="PTHR43309:SF5">
    <property type="entry name" value="5-OXOPROLINASE SUBUNIT C"/>
    <property type="match status" value="1"/>
</dbReference>
<dbReference type="InterPro" id="IPR029000">
    <property type="entry name" value="Cyclophilin-like_dom_sf"/>
</dbReference>
<evidence type="ECO:0000256" key="3">
    <source>
        <dbReference type="ARBA" id="ARBA00022840"/>
    </source>
</evidence>
<dbReference type="GO" id="GO:0016787">
    <property type="term" value="F:hydrolase activity"/>
    <property type="evidence" value="ECO:0007669"/>
    <property type="project" value="UniProtKB-KW"/>
</dbReference>
<gene>
    <name evidence="5" type="ORF">SAMN04488111_0590</name>
</gene>
<sequence length="284" mass="31251">MIKVLKTGMLTTVQDIGRVGYRNIGVPLSGSMDSISAGIANGLLNNHKNDAVLEITMLGPKLAFLKAAKIAISGAELSAKINNTSIINNKVYFLKKGDVLSFGAAIKGIRCYLAVEGGFQTEKILKSRSFYAGITSQEKLNENDTIPFNSQLENTNNFKGLLKNKVHFFETNELEVYKGPEYDLFTPNEKKLLISNKFTVSKDSNRMGYRLEETVIEHTKSIITSPVIPGTVQLTPEGKLIILMKDAQTTGGYPRVLQLSEKSIAILAQKNAKDKISFKKMVSI</sequence>
<proteinExistence type="predicted"/>